<feature type="domain" description="Cytochrome c" evidence="5">
    <location>
        <begin position="11"/>
        <end position="128"/>
    </location>
</feature>
<keyword evidence="1 4" id="KW-0349">Heme</keyword>
<evidence type="ECO:0000259" key="5">
    <source>
        <dbReference type="PROSITE" id="PS51007"/>
    </source>
</evidence>
<dbReference type="Proteomes" id="UP001241603">
    <property type="component" value="Unassembled WGS sequence"/>
</dbReference>
<sequence>MLATALLLAGTAIGQGADRTATTNYVLKCIGCHLQDGSGLPSAGIPDFVGKVGVFARLPEGRAYLLHVPGVIGSSLSDREIADLLNYVMDIYAGESLPVPYEPFTADEVAALRATEIGNVVKYRRVIAAKLAEEGIELADYPWP</sequence>
<keyword evidence="7" id="KW-1185">Reference proteome</keyword>
<dbReference type="Gene3D" id="1.10.760.10">
    <property type="entry name" value="Cytochrome c-like domain"/>
    <property type="match status" value="1"/>
</dbReference>
<accession>A0ABU0HC42</accession>
<dbReference type="EMBL" id="JAUSVO010000006">
    <property type="protein sequence ID" value="MDQ0439879.1"/>
    <property type="molecule type" value="Genomic_DNA"/>
</dbReference>
<protein>
    <submittedName>
        <fullName evidence="6">Mono/diheme cytochrome c family protein</fullName>
    </submittedName>
</protein>
<gene>
    <name evidence="6" type="ORF">QO014_004285</name>
</gene>
<proteinExistence type="predicted"/>
<organism evidence="6 7">
    <name type="scientific">Kaistia dalseonensis</name>
    <dbReference type="NCBI Taxonomy" id="410840"/>
    <lineage>
        <taxon>Bacteria</taxon>
        <taxon>Pseudomonadati</taxon>
        <taxon>Pseudomonadota</taxon>
        <taxon>Alphaproteobacteria</taxon>
        <taxon>Hyphomicrobiales</taxon>
        <taxon>Kaistiaceae</taxon>
        <taxon>Kaistia</taxon>
    </lineage>
</organism>
<evidence type="ECO:0000256" key="3">
    <source>
        <dbReference type="ARBA" id="ARBA00023004"/>
    </source>
</evidence>
<dbReference type="SUPFAM" id="SSF46626">
    <property type="entry name" value="Cytochrome c"/>
    <property type="match status" value="1"/>
</dbReference>
<name>A0ABU0HC42_9HYPH</name>
<reference evidence="6 7" key="1">
    <citation type="submission" date="2023-07" db="EMBL/GenBank/DDBJ databases">
        <title>Genomic Encyclopedia of Type Strains, Phase IV (KMG-IV): sequencing the most valuable type-strain genomes for metagenomic binning, comparative biology and taxonomic classification.</title>
        <authorList>
            <person name="Goeker M."/>
        </authorList>
    </citation>
    <scope>NUCLEOTIDE SEQUENCE [LARGE SCALE GENOMIC DNA]</scope>
    <source>
        <strain evidence="6 7">B6-8</strain>
    </source>
</reference>
<keyword evidence="3 4" id="KW-0408">Iron</keyword>
<dbReference type="PROSITE" id="PS51007">
    <property type="entry name" value="CYTC"/>
    <property type="match status" value="1"/>
</dbReference>
<evidence type="ECO:0000313" key="6">
    <source>
        <dbReference type="EMBL" id="MDQ0439879.1"/>
    </source>
</evidence>
<evidence type="ECO:0000256" key="4">
    <source>
        <dbReference type="PROSITE-ProRule" id="PRU00433"/>
    </source>
</evidence>
<evidence type="ECO:0000256" key="2">
    <source>
        <dbReference type="ARBA" id="ARBA00022723"/>
    </source>
</evidence>
<keyword evidence="2 4" id="KW-0479">Metal-binding</keyword>
<dbReference type="RefSeq" id="WP_266350761.1">
    <property type="nucleotide sequence ID" value="NZ_JAPKNG010000006.1"/>
</dbReference>
<dbReference type="InterPro" id="IPR036909">
    <property type="entry name" value="Cyt_c-like_dom_sf"/>
</dbReference>
<dbReference type="InterPro" id="IPR009056">
    <property type="entry name" value="Cyt_c-like_dom"/>
</dbReference>
<evidence type="ECO:0000313" key="7">
    <source>
        <dbReference type="Proteomes" id="UP001241603"/>
    </source>
</evidence>
<comment type="caution">
    <text evidence="6">The sequence shown here is derived from an EMBL/GenBank/DDBJ whole genome shotgun (WGS) entry which is preliminary data.</text>
</comment>
<evidence type="ECO:0000256" key="1">
    <source>
        <dbReference type="ARBA" id="ARBA00022617"/>
    </source>
</evidence>